<comment type="caution">
    <text evidence="1">The sequence shown here is derived from an EMBL/GenBank/DDBJ whole genome shotgun (WGS) entry which is preliminary data.</text>
</comment>
<dbReference type="SUPFAM" id="SSF55729">
    <property type="entry name" value="Acyl-CoA N-acyltransferases (Nat)"/>
    <property type="match status" value="1"/>
</dbReference>
<evidence type="ECO:0000313" key="2">
    <source>
        <dbReference type="Proteomes" id="UP000310334"/>
    </source>
</evidence>
<protein>
    <submittedName>
        <fullName evidence="1">GNAT family N-acetyltransferase</fullName>
    </submittedName>
</protein>
<dbReference type="InterPro" id="IPR000182">
    <property type="entry name" value="GNAT_dom"/>
</dbReference>
<sequence>MYNGQWRIWTSENKLVGVSYVLEWSPANEKPWVGTVLIHPVFQCKGYGRKILAMIGDELHQRGHKALFAACPINQDPWLQFLGKCGFQQFKVEKDDTTSKEYMITVKPLL</sequence>
<evidence type="ECO:0000313" key="1">
    <source>
        <dbReference type="EMBL" id="THF83217.1"/>
    </source>
</evidence>
<gene>
    <name evidence="1" type="ORF">E6W99_01920</name>
</gene>
<name>A0A4S4C5V3_9BACI</name>
<keyword evidence="2" id="KW-1185">Reference proteome</keyword>
<dbReference type="CDD" id="cd04301">
    <property type="entry name" value="NAT_SF"/>
    <property type="match status" value="1"/>
</dbReference>
<dbReference type="Proteomes" id="UP000310334">
    <property type="component" value="Unassembled WGS sequence"/>
</dbReference>
<dbReference type="Gene3D" id="3.40.630.30">
    <property type="match status" value="1"/>
</dbReference>
<dbReference type="Pfam" id="PF00583">
    <property type="entry name" value="Acetyltransf_1"/>
    <property type="match status" value="1"/>
</dbReference>
<dbReference type="GO" id="GO:0016747">
    <property type="term" value="F:acyltransferase activity, transferring groups other than amino-acyl groups"/>
    <property type="evidence" value="ECO:0007669"/>
    <property type="project" value="InterPro"/>
</dbReference>
<proteinExistence type="predicted"/>
<dbReference type="OrthoDB" id="2934055at2"/>
<keyword evidence="1" id="KW-0808">Transferase</keyword>
<accession>A0A4S4C5V3</accession>
<organism evidence="1 2">
    <name type="scientific">Metabacillus sediminilitoris</name>
    <dbReference type="NCBI Taxonomy" id="2567941"/>
    <lineage>
        <taxon>Bacteria</taxon>
        <taxon>Bacillati</taxon>
        <taxon>Bacillota</taxon>
        <taxon>Bacilli</taxon>
        <taxon>Bacillales</taxon>
        <taxon>Bacillaceae</taxon>
        <taxon>Metabacillus</taxon>
    </lineage>
</organism>
<dbReference type="EMBL" id="SSNT01000001">
    <property type="protein sequence ID" value="THF83217.1"/>
    <property type="molecule type" value="Genomic_DNA"/>
</dbReference>
<dbReference type="AlphaFoldDB" id="A0A4S4C5V3"/>
<dbReference type="PROSITE" id="PS51186">
    <property type="entry name" value="GNAT"/>
    <property type="match status" value="1"/>
</dbReference>
<reference evidence="1 2" key="1">
    <citation type="submission" date="2019-04" db="EMBL/GenBank/DDBJ databases">
        <title>Bacillus sediminilitoris sp. nov., isolated from a tidal flat sediment on the East China Sea.</title>
        <authorList>
            <person name="Wei Y."/>
            <person name="Mao H."/>
            <person name="Fang J."/>
        </authorList>
    </citation>
    <scope>NUCLEOTIDE SEQUENCE [LARGE SCALE GENOMIC DNA]</scope>
    <source>
        <strain evidence="1 2">DSL-17</strain>
    </source>
</reference>
<dbReference type="InterPro" id="IPR016181">
    <property type="entry name" value="Acyl_CoA_acyltransferase"/>
</dbReference>